<keyword evidence="1" id="KW-0732">Signal</keyword>
<dbReference type="OrthoDB" id="8005239at2759"/>
<dbReference type="GeneID" id="105212837"/>
<reference evidence="3" key="2">
    <citation type="journal article" date="2015" name="Gigascience">
        <title>Reconstructing a comprehensive transcriptome assembly of a white-pupal translocated strain of the pest fruit fly Bactrocera cucurbitae.</title>
        <authorList>
            <person name="Sim S.B."/>
            <person name="Calla B."/>
            <person name="Hall B."/>
            <person name="DeRego T."/>
            <person name="Geib S.M."/>
        </authorList>
    </citation>
    <scope>NUCLEOTIDE SEQUENCE</scope>
</reference>
<evidence type="ECO:0000313" key="3">
    <source>
        <dbReference type="EMBL" id="JAD03548.1"/>
    </source>
</evidence>
<accession>A0A0A1WYR1</accession>
<dbReference type="EMBL" id="GBXI01010744">
    <property type="protein sequence ID" value="JAD03548.1"/>
    <property type="molecule type" value="Transcribed_RNA"/>
</dbReference>
<dbReference type="InterPro" id="IPR007931">
    <property type="entry name" value="TsetseEP"/>
</dbReference>
<name>A0A0A1WYR1_ZEUCU</name>
<feature type="domain" description="Protein TsetseEP" evidence="2">
    <location>
        <begin position="79"/>
        <end position="195"/>
    </location>
</feature>
<gene>
    <name evidence="3" type="primary">FAM71D</name>
    <name evidence="3" type="ORF">g.54034</name>
</gene>
<feature type="chain" id="PRO_5001994333" evidence="1">
    <location>
        <begin position="19"/>
        <end position="218"/>
    </location>
</feature>
<organism evidence="3">
    <name type="scientific">Zeugodacus cucurbitae</name>
    <name type="common">Melon fruit fly</name>
    <name type="synonym">Bactrocera cucurbitae</name>
    <dbReference type="NCBI Taxonomy" id="28588"/>
    <lineage>
        <taxon>Eukaryota</taxon>
        <taxon>Metazoa</taxon>
        <taxon>Ecdysozoa</taxon>
        <taxon>Arthropoda</taxon>
        <taxon>Hexapoda</taxon>
        <taxon>Insecta</taxon>
        <taxon>Pterygota</taxon>
        <taxon>Neoptera</taxon>
        <taxon>Endopterygota</taxon>
        <taxon>Diptera</taxon>
        <taxon>Brachycera</taxon>
        <taxon>Muscomorpha</taxon>
        <taxon>Tephritoidea</taxon>
        <taxon>Tephritidae</taxon>
        <taxon>Zeugodacus</taxon>
        <taxon>Zeugodacus</taxon>
    </lineage>
</organism>
<feature type="signal peptide" evidence="1">
    <location>
        <begin position="1"/>
        <end position="18"/>
    </location>
</feature>
<protein>
    <submittedName>
        <fullName evidence="3">Protein FAM71D</fullName>
    </submittedName>
</protein>
<evidence type="ECO:0000256" key="1">
    <source>
        <dbReference type="SAM" id="SignalP"/>
    </source>
</evidence>
<dbReference type="Pfam" id="PF05267">
    <property type="entry name" value="DUF725"/>
    <property type="match status" value="1"/>
</dbReference>
<proteinExistence type="predicted"/>
<reference evidence="3" key="1">
    <citation type="submission" date="2014-11" db="EMBL/GenBank/DDBJ databases">
        <authorList>
            <person name="Geib S."/>
        </authorList>
    </citation>
    <scope>NUCLEOTIDE SEQUENCE</scope>
</reference>
<dbReference type="AlphaFoldDB" id="A0A0A1WYR1"/>
<evidence type="ECO:0000259" key="2">
    <source>
        <dbReference type="Pfam" id="PF05267"/>
    </source>
</evidence>
<sequence length="218" mass="24035">MKVLIAIIIICVANVTGATQVVLKNVNYEGIVDDLIKEAQEITIRTANALQLQYKIIVVEPTNQVDSAVQSIEDRREESPKCVEVKDPDVQIVVTSLHDEINVCGAIAAKTSAGIMNDINAATQQIVFDGYDVLKLYQKCKNYKNSILKSSCYAKLSVKVTLYIKNSRRSINTIKGANHRVPAVFSEADECTHKAADLAITELDDIHTEIVSCINENK</sequence>